<reference evidence="5" key="1">
    <citation type="submission" date="2023-06" db="EMBL/GenBank/DDBJ databases">
        <authorList>
            <person name="Delattre M."/>
        </authorList>
    </citation>
    <scope>NUCLEOTIDE SEQUENCE</scope>
    <source>
        <strain evidence="5">AF72</strain>
    </source>
</reference>
<name>A0AA36CE77_9BILA</name>
<proteinExistence type="inferred from homology"/>
<dbReference type="PROSITE" id="PS51767">
    <property type="entry name" value="PEPTIDASE_A1"/>
    <property type="match status" value="1"/>
</dbReference>
<sequence>MGAGASTEEARPIDWERRYYDVDEAFSELAVNMEMSVSSDLQNQERLKTQATELNKLKAEIARLKKVQSTTVSLETWNRFKQDFAELNNKINQQQKAMVDSGFKWNQERQNYQKDIKHLKSSLDVLKHKTVPQLTKLLEDEKKRSATQQQLMAVEVEKFKVSTAEARQQLQQSKAEIKKLSEQMYNRTKIIIENIPMCYGHEEVIEQILSKGEHLIYWDESPDMMLRLHGEDVQRCVAYLDSVQAAEVEASTLGLPDPSNNLNVAETLFYGTNRRILCVTWLPEEVPDAKLLVIDPGLEPGFEMKNGRPRTERLQTDPGIIGFIFFEDIDKAKQQSYYGFIDIGTPPQRFYTDFDTGSNRTWQACSTCTQDSCVKPEIGKFDCSASSTCNRTDVEFGIRYQDGDLVQGHLIHDHLCIAGYRTKSPVAIGCADRMKGMWNQKMPAIFGLDIQGMPESALHSIFEDKENCPEPIFSFYMNTTLDKDGKGAGEITFCEADPEHYEGGITWVPVDPSQKDRAWMVMPDKFMANGKEFPGELTYIDSGSTIMYVPDAVLESLDLPVEPYPCANATNLPVISIYLGGREIKMTGADYSRELSSSGTCMLGIQGSRQSGMPWFSLFGDIFMRKMYTVFDYGNRRIGFADLKTPKKPACTTTTPHY</sequence>
<dbReference type="Proteomes" id="UP001177023">
    <property type="component" value="Unassembled WGS sequence"/>
</dbReference>
<dbReference type="EMBL" id="CATQJA010001240">
    <property type="protein sequence ID" value="CAJ0566444.1"/>
    <property type="molecule type" value="Genomic_DNA"/>
</dbReference>
<gene>
    <name evidence="5" type="ORF">MSPICULIGERA_LOCUS5047</name>
</gene>
<evidence type="ECO:0000313" key="6">
    <source>
        <dbReference type="Proteomes" id="UP001177023"/>
    </source>
</evidence>
<dbReference type="PANTHER" id="PTHR47966:SF40">
    <property type="entry name" value="ASPARTIC PROTEASE 3"/>
    <property type="match status" value="1"/>
</dbReference>
<dbReference type="SUPFAM" id="SSF50630">
    <property type="entry name" value="Acid proteases"/>
    <property type="match status" value="1"/>
</dbReference>
<organism evidence="5 6">
    <name type="scientific">Mesorhabditis spiculigera</name>
    <dbReference type="NCBI Taxonomy" id="96644"/>
    <lineage>
        <taxon>Eukaryota</taxon>
        <taxon>Metazoa</taxon>
        <taxon>Ecdysozoa</taxon>
        <taxon>Nematoda</taxon>
        <taxon>Chromadorea</taxon>
        <taxon>Rhabditida</taxon>
        <taxon>Rhabditina</taxon>
        <taxon>Rhabditomorpha</taxon>
        <taxon>Rhabditoidea</taxon>
        <taxon>Rhabditidae</taxon>
        <taxon>Mesorhabditinae</taxon>
        <taxon>Mesorhabditis</taxon>
    </lineage>
</organism>
<feature type="active site" evidence="2">
    <location>
        <position position="355"/>
    </location>
</feature>
<feature type="active site" evidence="2">
    <location>
        <position position="541"/>
    </location>
</feature>
<keyword evidence="6" id="KW-1185">Reference proteome</keyword>
<dbReference type="InterPro" id="IPR034164">
    <property type="entry name" value="Pepsin-like_dom"/>
</dbReference>
<dbReference type="PANTHER" id="PTHR47966">
    <property type="entry name" value="BETA-SITE APP-CLEAVING ENZYME, ISOFORM A-RELATED"/>
    <property type="match status" value="1"/>
</dbReference>
<dbReference type="InterPro" id="IPR033121">
    <property type="entry name" value="PEPTIDASE_A1"/>
</dbReference>
<dbReference type="GO" id="GO:0004190">
    <property type="term" value="F:aspartic-type endopeptidase activity"/>
    <property type="evidence" value="ECO:0007669"/>
    <property type="project" value="InterPro"/>
</dbReference>
<dbReference type="GO" id="GO:0005764">
    <property type="term" value="C:lysosome"/>
    <property type="evidence" value="ECO:0007669"/>
    <property type="project" value="TreeGrafter"/>
</dbReference>
<protein>
    <recommendedName>
        <fullName evidence="4">Peptidase A1 domain-containing protein</fullName>
    </recommendedName>
</protein>
<feature type="disulfide bond" evidence="3">
    <location>
        <begin position="566"/>
        <end position="601"/>
    </location>
</feature>
<dbReference type="AlphaFoldDB" id="A0AA36CE77"/>
<dbReference type="CDD" id="cd05471">
    <property type="entry name" value="pepsin_like"/>
    <property type="match status" value="1"/>
</dbReference>
<dbReference type="InterPro" id="IPR021109">
    <property type="entry name" value="Peptidase_aspartic_dom_sf"/>
</dbReference>
<accession>A0AA36CE77</accession>
<dbReference type="PRINTS" id="PR00792">
    <property type="entry name" value="PEPSIN"/>
</dbReference>
<dbReference type="InterPro" id="IPR001461">
    <property type="entry name" value="Aspartic_peptidase_A1"/>
</dbReference>
<evidence type="ECO:0000259" key="4">
    <source>
        <dbReference type="PROSITE" id="PS51767"/>
    </source>
</evidence>
<evidence type="ECO:0000256" key="2">
    <source>
        <dbReference type="PIRSR" id="PIRSR601461-1"/>
    </source>
</evidence>
<comment type="similarity">
    <text evidence="1">Belongs to the peptidase A1 family.</text>
</comment>
<dbReference type="Gene3D" id="2.40.70.10">
    <property type="entry name" value="Acid Proteases"/>
    <property type="match status" value="2"/>
</dbReference>
<evidence type="ECO:0000313" key="5">
    <source>
        <dbReference type="EMBL" id="CAJ0566444.1"/>
    </source>
</evidence>
<dbReference type="Pfam" id="PF00026">
    <property type="entry name" value="Asp"/>
    <property type="match status" value="1"/>
</dbReference>
<evidence type="ECO:0000256" key="1">
    <source>
        <dbReference type="ARBA" id="ARBA00007447"/>
    </source>
</evidence>
<comment type="caution">
    <text evidence="5">The sequence shown here is derived from an EMBL/GenBank/DDBJ whole genome shotgun (WGS) entry which is preliminary data.</text>
</comment>
<keyword evidence="3" id="KW-1015">Disulfide bond</keyword>
<dbReference type="GO" id="GO:0006508">
    <property type="term" value="P:proteolysis"/>
    <property type="evidence" value="ECO:0007669"/>
    <property type="project" value="InterPro"/>
</dbReference>
<feature type="domain" description="Peptidase A1" evidence="4">
    <location>
        <begin position="337"/>
        <end position="641"/>
    </location>
</feature>
<evidence type="ECO:0000256" key="3">
    <source>
        <dbReference type="PIRSR" id="PIRSR601461-2"/>
    </source>
</evidence>
<feature type="non-terminal residue" evidence="5">
    <location>
        <position position="1"/>
    </location>
</feature>